<evidence type="ECO:0000313" key="1">
    <source>
        <dbReference type="EMBL" id="HJF71365.1"/>
    </source>
</evidence>
<name>A0A921H7V3_9BACT</name>
<organism evidence="1 2">
    <name type="scientific">Butyricimonas virosa</name>
    <dbReference type="NCBI Taxonomy" id="544645"/>
    <lineage>
        <taxon>Bacteria</taxon>
        <taxon>Pseudomonadati</taxon>
        <taxon>Bacteroidota</taxon>
        <taxon>Bacteroidia</taxon>
        <taxon>Bacteroidales</taxon>
        <taxon>Odoribacteraceae</taxon>
        <taxon>Butyricimonas</taxon>
    </lineage>
</organism>
<protein>
    <submittedName>
        <fullName evidence="1">Terminase</fullName>
    </submittedName>
</protein>
<dbReference type="EMBL" id="DYVS01000209">
    <property type="protein sequence ID" value="HJF71365.1"/>
    <property type="molecule type" value="Genomic_DNA"/>
</dbReference>
<proteinExistence type="predicted"/>
<reference evidence="1" key="2">
    <citation type="submission" date="2021-09" db="EMBL/GenBank/DDBJ databases">
        <authorList>
            <person name="Gilroy R."/>
        </authorList>
    </citation>
    <scope>NUCLEOTIDE SEQUENCE</scope>
    <source>
        <strain evidence="1">6966</strain>
    </source>
</reference>
<accession>A0A921H7V3</accession>
<gene>
    <name evidence="1" type="ORF">K8V05_11475</name>
</gene>
<dbReference type="Proteomes" id="UP000742098">
    <property type="component" value="Unassembled WGS sequence"/>
</dbReference>
<sequence length="152" mass="18102">MDNKPGFSNFLAHFIKHGKPSTEDFYQDIQASNAKERLVSILRSEKIQQQKCRGFMSMPFALECPWSSLIAHTRQYSYCISFSKPTIFSKHGGPVYYMRPDHFKKQMFENKFGKHVWQFIIPFSPSYCPKHMKEQYFSTVDYSYEREWRVPS</sequence>
<dbReference type="AlphaFoldDB" id="A0A921H7V3"/>
<reference evidence="1" key="1">
    <citation type="journal article" date="2021" name="PeerJ">
        <title>Extensive microbial diversity within the chicken gut microbiome revealed by metagenomics and culture.</title>
        <authorList>
            <person name="Gilroy R."/>
            <person name="Ravi A."/>
            <person name="Getino M."/>
            <person name="Pursley I."/>
            <person name="Horton D.L."/>
            <person name="Alikhan N.F."/>
            <person name="Baker D."/>
            <person name="Gharbi K."/>
            <person name="Hall N."/>
            <person name="Watson M."/>
            <person name="Adriaenssens E.M."/>
            <person name="Foster-Nyarko E."/>
            <person name="Jarju S."/>
            <person name="Secka A."/>
            <person name="Antonio M."/>
            <person name="Oren A."/>
            <person name="Chaudhuri R.R."/>
            <person name="La Ragione R."/>
            <person name="Hildebrand F."/>
            <person name="Pallen M.J."/>
        </authorList>
    </citation>
    <scope>NUCLEOTIDE SEQUENCE</scope>
    <source>
        <strain evidence="1">6966</strain>
    </source>
</reference>
<evidence type="ECO:0000313" key="2">
    <source>
        <dbReference type="Proteomes" id="UP000742098"/>
    </source>
</evidence>
<comment type="caution">
    <text evidence="1">The sequence shown here is derived from an EMBL/GenBank/DDBJ whole genome shotgun (WGS) entry which is preliminary data.</text>
</comment>